<dbReference type="InterPro" id="IPR036108">
    <property type="entry name" value="4pyrrol_syn_uPrphyn_synt_sf"/>
</dbReference>
<keyword evidence="12" id="KW-1185">Reference proteome</keyword>
<sequence>MADTHRPGVLVTRPAGQAQALGDALRAAGFTPLYLPTLAIEAADPAAAVAALRAALPCELAIFISANAVQHALPVIAAAGGLPSGCPVAAVGPASARALAAAGFADALTPDARFDSEGLLALPELNQAAGRRVVIFRGQGGRTLLADTLAARGADVRSVVCYRRVAAGDPAQLKAWLETHAIAALTATSRASLDGLLTLAGPAAAQLKSLPLAVLSAALADHARQAGFNGPLLSAREASDAGLVTVVRALLGSPTHPR</sequence>
<dbReference type="FunCoup" id="A0A1B1YW85">
    <property type="interactions" value="132"/>
</dbReference>
<organism evidence="11 12">
    <name type="scientific">Immundisolibacter cernigliae</name>
    <dbReference type="NCBI Taxonomy" id="1810504"/>
    <lineage>
        <taxon>Bacteria</taxon>
        <taxon>Pseudomonadati</taxon>
        <taxon>Pseudomonadota</taxon>
        <taxon>Gammaproteobacteria</taxon>
        <taxon>Immundisolibacterales</taxon>
        <taxon>Immundisolibacteraceae</taxon>
        <taxon>Immundisolibacter</taxon>
    </lineage>
</organism>
<dbReference type="PANTHER" id="PTHR38042">
    <property type="entry name" value="UROPORPHYRINOGEN-III SYNTHASE, CHLOROPLASTIC"/>
    <property type="match status" value="1"/>
</dbReference>
<name>A0A1B1YW85_9GAMM</name>
<dbReference type="Pfam" id="PF02602">
    <property type="entry name" value="HEM4"/>
    <property type="match status" value="1"/>
</dbReference>
<dbReference type="PANTHER" id="PTHR38042:SF1">
    <property type="entry name" value="UROPORPHYRINOGEN-III SYNTHASE, CHLOROPLASTIC"/>
    <property type="match status" value="1"/>
</dbReference>
<keyword evidence="5 9" id="KW-0627">Porphyrin biosynthesis</keyword>
<dbReference type="CDD" id="cd06578">
    <property type="entry name" value="HemD"/>
    <property type="match status" value="1"/>
</dbReference>
<dbReference type="InterPro" id="IPR003754">
    <property type="entry name" value="4pyrrol_synth_uPrphyn_synth"/>
</dbReference>
<dbReference type="EC" id="4.2.1.75" evidence="3 9"/>
<evidence type="ECO:0000256" key="5">
    <source>
        <dbReference type="ARBA" id="ARBA00023244"/>
    </source>
</evidence>
<dbReference type="GO" id="GO:0006782">
    <property type="term" value="P:protoporphyrinogen IX biosynthetic process"/>
    <property type="evidence" value="ECO:0007669"/>
    <property type="project" value="UniProtKB-UniRule"/>
</dbReference>
<dbReference type="InterPro" id="IPR039793">
    <property type="entry name" value="UROS/Hem4"/>
</dbReference>
<evidence type="ECO:0000256" key="2">
    <source>
        <dbReference type="ARBA" id="ARBA00008133"/>
    </source>
</evidence>
<gene>
    <name evidence="11" type="ORF">PG2T_13030</name>
</gene>
<evidence type="ECO:0000256" key="4">
    <source>
        <dbReference type="ARBA" id="ARBA00023239"/>
    </source>
</evidence>
<comment type="pathway">
    <text evidence="1 9">Porphyrin-containing compound metabolism; protoporphyrin-IX biosynthesis; coproporphyrinogen-III from 5-aminolevulinate: step 3/4.</text>
</comment>
<evidence type="ECO:0000256" key="9">
    <source>
        <dbReference type="RuleBase" id="RU366031"/>
    </source>
</evidence>
<evidence type="ECO:0000259" key="10">
    <source>
        <dbReference type="Pfam" id="PF02602"/>
    </source>
</evidence>
<dbReference type="RefSeq" id="WP_068806339.1">
    <property type="nucleotide sequence ID" value="NZ_CP014671.1"/>
</dbReference>
<dbReference type="OrthoDB" id="9787650at2"/>
<evidence type="ECO:0000256" key="8">
    <source>
        <dbReference type="ARBA" id="ARBA00048617"/>
    </source>
</evidence>
<dbReference type="UniPathway" id="UPA00251">
    <property type="reaction ID" value="UER00320"/>
</dbReference>
<feature type="domain" description="Tetrapyrrole biosynthesis uroporphyrinogen III synthase" evidence="10">
    <location>
        <begin position="21"/>
        <end position="235"/>
    </location>
</feature>
<accession>A0A1B1YW85</accession>
<dbReference type="InParanoid" id="A0A1B1YW85"/>
<proteinExistence type="inferred from homology"/>
<dbReference type="EMBL" id="CP014671">
    <property type="protein sequence ID" value="ANX05006.1"/>
    <property type="molecule type" value="Genomic_DNA"/>
</dbReference>
<keyword evidence="4 9" id="KW-0456">Lyase</keyword>
<evidence type="ECO:0000256" key="3">
    <source>
        <dbReference type="ARBA" id="ARBA00013109"/>
    </source>
</evidence>
<dbReference type="Gene3D" id="3.40.50.10090">
    <property type="match status" value="2"/>
</dbReference>
<dbReference type="GO" id="GO:0006780">
    <property type="term" value="P:uroporphyrinogen III biosynthetic process"/>
    <property type="evidence" value="ECO:0007669"/>
    <property type="project" value="UniProtKB-UniRule"/>
</dbReference>
<evidence type="ECO:0000256" key="1">
    <source>
        <dbReference type="ARBA" id="ARBA00004772"/>
    </source>
</evidence>
<dbReference type="SUPFAM" id="SSF69618">
    <property type="entry name" value="HemD-like"/>
    <property type="match status" value="1"/>
</dbReference>
<reference evidence="12" key="1">
    <citation type="submission" date="2016-03" db="EMBL/GenBank/DDBJ databases">
        <title>Complete genome sequence of Solimmundus cernigliae, representing a novel lineage of polycyclic aromatic hydrocarbon degraders within the Gammaproteobacteria.</title>
        <authorList>
            <person name="Singleton D.R."/>
            <person name="Dickey A.N."/>
            <person name="Scholl E.H."/>
            <person name="Wright F.A."/>
            <person name="Aitken M.D."/>
        </authorList>
    </citation>
    <scope>NUCLEOTIDE SEQUENCE [LARGE SCALE GENOMIC DNA]</scope>
    <source>
        <strain evidence="12">TR3.2</strain>
    </source>
</reference>
<dbReference type="GO" id="GO:0004852">
    <property type="term" value="F:uroporphyrinogen-III synthase activity"/>
    <property type="evidence" value="ECO:0007669"/>
    <property type="project" value="UniProtKB-UniRule"/>
</dbReference>
<evidence type="ECO:0000256" key="7">
    <source>
        <dbReference type="ARBA" id="ARBA00040167"/>
    </source>
</evidence>
<dbReference type="KEGG" id="gbi:PG2T_13030"/>
<comment type="similarity">
    <text evidence="2 9">Belongs to the uroporphyrinogen-III synthase family.</text>
</comment>
<comment type="function">
    <text evidence="6 9">Catalyzes cyclization of the linear tetrapyrrole, hydroxymethylbilane, to the macrocyclic uroporphyrinogen III.</text>
</comment>
<dbReference type="Proteomes" id="UP000092952">
    <property type="component" value="Chromosome"/>
</dbReference>
<dbReference type="STRING" id="1810504.PG2T_13030"/>
<protein>
    <recommendedName>
        <fullName evidence="7 9">Uroporphyrinogen-III synthase</fullName>
        <ecNumber evidence="3 9">4.2.1.75</ecNumber>
    </recommendedName>
</protein>
<dbReference type="AlphaFoldDB" id="A0A1B1YW85"/>
<evidence type="ECO:0000313" key="12">
    <source>
        <dbReference type="Proteomes" id="UP000092952"/>
    </source>
</evidence>
<comment type="catalytic activity">
    <reaction evidence="8 9">
        <text>hydroxymethylbilane = uroporphyrinogen III + H2O</text>
        <dbReference type="Rhea" id="RHEA:18965"/>
        <dbReference type="ChEBI" id="CHEBI:15377"/>
        <dbReference type="ChEBI" id="CHEBI:57308"/>
        <dbReference type="ChEBI" id="CHEBI:57845"/>
        <dbReference type="EC" id="4.2.1.75"/>
    </reaction>
</comment>
<evidence type="ECO:0000313" key="11">
    <source>
        <dbReference type="EMBL" id="ANX05006.1"/>
    </source>
</evidence>
<evidence type="ECO:0000256" key="6">
    <source>
        <dbReference type="ARBA" id="ARBA00037589"/>
    </source>
</evidence>